<organism evidence="7 8">
    <name type="scientific">Neocallimastix californiae</name>
    <dbReference type="NCBI Taxonomy" id="1754190"/>
    <lineage>
        <taxon>Eukaryota</taxon>
        <taxon>Fungi</taxon>
        <taxon>Fungi incertae sedis</taxon>
        <taxon>Chytridiomycota</taxon>
        <taxon>Chytridiomycota incertae sedis</taxon>
        <taxon>Neocallimastigomycetes</taxon>
        <taxon>Neocallimastigales</taxon>
        <taxon>Neocallimastigaceae</taxon>
        <taxon>Neocallimastix</taxon>
    </lineage>
</organism>
<evidence type="ECO:0000256" key="4">
    <source>
        <dbReference type="SAM" id="MobiDB-lite"/>
    </source>
</evidence>
<dbReference type="Gene3D" id="2.40.40.10">
    <property type="entry name" value="RlpA-like domain"/>
    <property type="match status" value="1"/>
</dbReference>
<dbReference type="Pfam" id="PF22514">
    <property type="entry name" value="EXPB1_D1"/>
    <property type="match status" value="1"/>
</dbReference>
<dbReference type="Gene3D" id="3.90.1220.10">
    <property type="entry name" value="Cellulose docking domain, dockering"/>
    <property type="match status" value="2"/>
</dbReference>
<dbReference type="CDD" id="cd22278">
    <property type="entry name" value="DPBB_GH45_endoglucanase"/>
    <property type="match status" value="1"/>
</dbReference>
<keyword evidence="3" id="KW-0378">Hydrolase</keyword>
<dbReference type="InterPro" id="IPR002883">
    <property type="entry name" value="CBM10/Dockerin_dom"/>
</dbReference>
<dbReference type="Pfam" id="PF02013">
    <property type="entry name" value="CBM_10"/>
    <property type="match status" value="2"/>
</dbReference>
<comment type="caution">
    <text evidence="7">The sequence shown here is derived from an EMBL/GenBank/DDBJ whole genome shotgun (WGS) entry which is preliminary data.</text>
</comment>
<feature type="chain" id="PRO_5012327533" description="CBM10 domain-containing protein" evidence="5">
    <location>
        <begin position="19"/>
        <end position="341"/>
    </location>
</feature>
<dbReference type="Proteomes" id="UP000193920">
    <property type="component" value="Unassembled WGS sequence"/>
</dbReference>
<evidence type="ECO:0000256" key="3">
    <source>
        <dbReference type="ARBA" id="ARBA00022801"/>
    </source>
</evidence>
<evidence type="ECO:0000313" key="7">
    <source>
        <dbReference type="EMBL" id="ORY74904.1"/>
    </source>
</evidence>
<reference evidence="7 8" key="1">
    <citation type="submission" date="2016-08" db="EMBL/GenBank/DDBJ databases">
        <title>A Parts List for Fungal Cellulosomes Revealed by Comparative Genomics.</title>
        <authorList>
            <consortium name="DOE Joint Genome Institute"/>
            <person name="Haitjema C.H."/>
            <person name="Gilmore S.P."/>
            <person name="Henske J.K."/>
            <person name="Solomon K.V."/>
            <person name="De Groot R."/>
            <person name="Kuo A."/>
            <person name="Mondo S.J."/>
            <person name="Salamov A.A."/>
            <person name="Labutti K."/>
            <person name="Zhao Z."/>
            <person name="Chiniquy J."/>
            <person name="Barry K."/>
            <person name="Brewer H.M."/>
            <person name="Purvine S.O."/>
            <person name="Wright A.T."/>
            <person name="Boxma B."/>
            <person name="Van Alen T."/>
            <person name="Hackstein J.H."/>
            <person name="Baker S.E."/>
            <person name="Grigoriev I.V."/>
            <person name="O'Malley M.A."/>
        </authorList>
    </citation>
    <scope>NUCLEOTIDE SEQUENCE [LARGE SCALE GENOMIC DNA]</scope>
    <source>
        <strain evidence="7 8">G1</strain>
    </source>
</reference>
<dbReference type="STRING" id="1754190.A0A1Y2EUE4"/>
<dbReference type="AlphaFoldDB" id="A0A1Y2EUE4"/>
<feature type="compositionally biased region" description="Low complexity" evidence="4">
    <location>
        <begin position="228"/>
        <end position="256"/>
    </location>
</feature>
<feature type="domain" description="CBM10" evidence="6">
    <location>
        <begin position="302"/>
        <end position="338"/>
    </location>
</feature>
<feature type="region of interest" description="Disordered" evidence="4">
    <location>
        <begin position="202"/>
        <end position="258"/>
    </location>
</feature>
<keyword evidence="8" id="KW-1185">Reference proteome</keyword>
<accession>A0A1Y2EUE4</accession>
<evidence type="ECO:0000256" key="1">
    <source>
        <dbReference type="ARBA" id="ARBA00022729"/>
    </source>
</evidence>
<name>A0A1Y2EUE4_9FUNG</name>
<protein>
    <recommendedName>
        <fullName evidence="6">CBM10 domain-containing protein</fullName>
    </recommendedName>
</protein>
<dbReference type="OrthoDB" id="2098348at2759"/>
<gene>
    <name evidence="7" type="ORF">LY90DRAFT_666037</name>
</gene>
<dbReference type="SUPFAM" id="SSF64571">
    <property type="entry name" value="Cellulose docking domain, dockering"/>
    <property type="match status" value="2"/>
</dbReference>
<evidence type="ECO:0000256" key="5">
    <source>
        <dbReference type="SAM" id="SignalP"/>
    </source>
</evidence>
<sequence length="341" mass="36591">MRVSTIINSLLLVSGSYAWKWAKKGKASVTRYGSMGILSCNCKISAMEVGPACAINENAYGGYDGLGSGVACGMCYKLTPYGTSETDQWPKSEADLPGPMVFKVTDICPYNANPAWCPSQESAPKNSVGMEYHFDINVDSWQPETLIKWFGNGSLGTMNVDFELVSCEEWIGWSKKGQFEGLGDNPWWGCCPANPGLEKDTVCGYPSSSQPPAPQESDRIKPTDFPFVGSSSGSSGSDVVATTSSSSTQTSTSSGSCWSEPDYKCCTTCDIVYTDDHNWGVENGEWCGIDDSKCGSPSGAVECGAAALGYPCCQSTCTEVYTDEYRWGVENGDWCGLKDSC</sequence>
<dbReference type="PROSITE" id="PS51763">
    <property type="entry name" value="CBM10"/>
    <property type="match status" value="2"/>
</dbReference>
<feature type="signal peptide" evidence="5">
    <location>
        <begin position="1"/>
        <end position="18"/>
    </location>
</feature>
<proteinExistence type="predicted"/>
<dbReference type="SUPFAM" id="SSF50685">
    <property type="entry name" value="Barwin-like endoglucanases"/>
    <property type="match status" value="1"/>
</dbReference>
<evidence type="ECO:0000256" key="2">
    <source>
        <dbReference type="ARBA" id="ARBA00022737"/>
    </source>
</evidence>
<evidence type="ECO:0000259" key="6">
    <source>
        <dbReference type="PROSITE" id="PS51763"/>
    </source>
</evidence>
<feature type="domain" description="CBM10" evidence="6">
    <location>
        <begin position="256"/>
        <end position="290"/>
    </location>
</feature>
<keyword evidence="2" id="KW-0677">Repeat</keyword>
<dbReference type="InterPro" id="IPR009034">
    <property type="entry name" value="Dockerin_dom_fun_sf"/>
</dbReference>
<dbReference type="EMBL" id="MCOG01000027">
    <property type="protein sequence ID" value="ORY74904.1"/>
    <property type="molecule type" value="Genomic_DNA"/>
</dbReference>
<dbReference type="GO" id="GO:0016787">
    <property type="term" value="F:hydrolase activity"/>
    <property type="evidence" value="ECO:0007669"/>
    <property type="project" value="UniProtKB-KW"/>
</dbReference>
<evidence type="ECO:0000313" key="8">
    <source>
        <dbReference type="Proteomes" id="UP000193920"/>
    </source>
</evidence>
<keyword evidence="1 5" id="KW-0732">Signal</keyword>
<dbReference type="InterPro" id="IPR036908">
    <property type="entry name" value="RlpA-like_sf"/>
</dbReference>